<reference evidence="1 2" key="1">
    <citation type="submission" date="2023-03" db="EMBL/GenBank/DDBJ databases">
        <title>Bacillus Genome Sequencing.</title>
        <authorList>
            <person name="Dunlap C."/>
        </authorList>
    </citation>
    <scope>NUCLEOTIDE SEQUENCE [LARGE SCALE GENOMIC DNA]</scope>
    <source>
        <strain evidence="1 2">BD-525</strain>
    </source>
</reference>
<sequence length="311" mass="35735">MSMSPQQVQEHMMTYLESTECQIIEKSPFHVTVKLSPQADKQLTNRPYYWGFVERTGVEPETLSFTFVFDPEQYDKNEHTHSDPQSQPQQDSILSRYFGTAPMVPRIGPGRIQREDVTYGSSRLQQIWNAARQEGSALYLFEQPAALQRETLFSAAYEPWLGVCFKAEMACDVKKEELHFVGISLVSGKIVSHFPERLKGLTMSPRLPENIHIQPASISLPQAAGSLESYMTRLLADMDYGWAEQARERLSEELAMIDIYYEDLLKEPDEEKLIGIREQYGSRRSETTWQYEPKVHLSAITCGLFHLRSAR</sequence>
<evidence type="ECO:0000313" key="1">
    <source>
        <dbReference type="EMBL" id="MEC0239059.1"/>
    </source>
</evidence>
<evidence type="ECO:0000313" key="2">
    <source>
        <dbReference type="Proteomes" id="UP001344632"/>
    </source>
</evidence>
<protein>
    <submittedName>
        <fullName evidence="1">YqhG family protein</fullName>
    </submittedName>
</protein>
<keyword evidence="2" id="KW-1185">Reference proteome</keyword>
<dbReference type="Proteomes" id="UP001344632">
    <property type="component" value="Unassembled WGS sequence"/>
</dbReference>
<gene>
    <name evidence="1" type="ORF">P4H66_04130</name>
</gene>
<dbReference type="InterPro" id="IPR024562">
    <property type="entry name" value="YqhG"/>
</dbReference>
<organism evidence="1 2">
    <name type="scientific">Paenibacillus dokdonensis</name>
    <dbReference type="NCBI Taxonomy" id="2567944"/>
    <lineage>
        <taxon>Bacteria</taxon>
        <taxon>Bacillati</taxon>
        <taxon>Bacillota</taxon>
        <taxon>Bacilli</taxon>
        <taxon>Bacillales</taxon>
        <taxon>Paenibacillaceae</taxon>
        <taxon>Paenibacillus</taxon>
    </lineage>
</organism>
<proteinExistence type="predicted"/>
<dbReference type="Pfam" id="PF11079">
    <property type="entry name" value="YqhG"/>
    <property type="match status" value="2"/>
</dbReference>
<accession>A0ABU6GH30</accession>
<dbReference type="RefSeq" id="WP_326085972.1">
    <property type="nucleotide sequence ID" value="NZ_JARLKZ010000003.1"/>
</dbReference>
<dbReference type="EMBL" id="JARLKZ010000003">
    <property type="protein sequence ID" value="MEC0239059.1"/>
    <property type="molecule type" value="Genomic_DNA"/>
</dbReference>
<comment type="caution">
    <text evidence="1">The sequence shown here is derived from an EMBL/GenBank/DDBJ whole genome shotgun (WGS) entry which is preliminary data.</text>
</comment>
<name>A0ABU6GH30_9BACL</name>